<dbReference type="GO" id="GO:0004814">
    <property type="term" value="F:arginine-tRNA ligase activity"/>
    <property type="evidence" value="ECO:0007669"/>
    <property type="project" value="UniProtKB-UniRule"/>
</dbReference>
<dbReference type="GO" id="GO:0005737">
    <property type="term" value="C:cytoplasm"/>
    <property type="evidence" value="ECO:0007669"/>
    <property type="project" value="UniProtKB-SubCell"/>
</dbReference>
<keyword evidence="6 10" id="KW-0067">ATP-binding</keyword>
<dbReference type="Gene3D" id="1.10.730.10">
    <property type="entry name" value="Isoleucyl-tRNA Synthetase, Domain 1"/>
    <property type="match status" value="1"/>
</dbReference>
<dbReference type="KEGG" id="sphj:BSL82_08145"/>
<evidence type="ECO:0000256" key="5">
    <source>
        <dbReference type="ARBA" id="ARBA00022741"/>
    </source>
</evidence>
<dbReference type="STRING" id="1921510.BSL82_08145"/>
<evidence type="ECO:0000259" key="13">
    <source>
        <dbReference type="SMART" id="SM01016"/>
    </source>
</evidence>
<dbReference type="Proteomes" id="UP000182063">
    <property type="component" value="Chromosome"/>
</dbReference>
<dbReference type="Pfam" id="PF05746">
    <property type="entry name" value="DALR_1"/>
    <property type="match status" value="1"/>
</dbReference>
<keyword evidence="4 10" id="KW-0436">Ligase</keyword>
<dbReference type="InterPro" id="IPR001412">
    <property type="entry name" value="aa-tRNA-synth_I_CS"/>
</dbReference>
<dbReference type="PANTHER" id="PTHR11956:SF5">
    <property type="entry name" value="ARGININE--TRNA LIGASE, CYTOPLASMIC"/>
    <property type="match status" value="1"/>
</dbReference>
<evidence type="ECO:0000256" key="6">
    <source>
        <dbReference type="ARBA" id="ARBA00022840"/>
    </source>
</evidence>
<accession>A0A1L3ZUG5</accession>
<feature type="domain" description="DALR anticodon binding" evidence="12">
    <location>
        <begin position="452"/>
        <end position="575"/>
    </location>
</feature>
<keyword evidence="15" id="KW-1185">Reference proteome</keyword>
<evidence type="ECO:0000313" key="15">
    <source>
        <dbReference type="Proteomes" id="UP000182063"/>
    </source>
</evidence>
<dbReference type="Pfam" id="PF00750">
    <property type="entry name" value="tRNA-synt_1d"/>
    <property type="match status" value="1"/>
</dbReference>
<dbReference type="SUPFAM" id="SSF47323">
    <property type="entry name" value="Anticodon-binding domain of a subclass of class I aminoacyl-tRNA synthetases"/>
    <property type="match status" value="1"/>
</dbReference>
<evidence type="ECO:0000259" key="12">
    <source>
        <dbReference type="SMART" id="SM00836"/>
    </source>
</evidence>
<dbReference type="SMART" id="SM01016">
    <property type="entry name" value="Arg_tRNA_synt_N"/>
    <property type="match status" value="1"/>
</dbReference>
<keyword evidence="8 10" id="KW-0030">Aminoacyl-tRNA synthetase</keyword>
<dbReference type="SUPFAM" id="SSF55190">
    <property type="entry name" value="Arginyl-tRNA synthetase (ArgRS), N-terminal 'additional' domain"/>
    <property type="match status" value="1"/>
</dbReference>
<dbReference type="Gene3D" id="3.40.50.620">
    <property type="entry name" value="HUPs"/>
    <property type="match status" value="1"/>
</dbReference>
<evidence type="ECO:0000256" key="10">
    <source>
        <dbReference type="HAMAP-Rule" id="MF_00123"/>
    </source>
</evidence>
<evidence type="ECO:0000256" key="11">
    <source>
        <dbReference type="RuleBase" id="RU363038"/>
    </source>
</evidence>
<dbReference type="RefSeq" id="WP_072596833.1">
    <property type="nucleotide sequence ID" value="NZ_CP018221.1"/>
</dbReference>
<dbReference type="InterPro" id="IPR009080">
    <property type="entry name" value="tRNAsynth_Ia_anticodon-bd"/>
</dbReference>
<dbReference type="InterPro" id="IPR014729">
    <property type="entry name" value="Rossmann-like_a/b/a_fold"/>
</dbReference>
<dbReference type="InterPro" id="IPR001278">
    <property type="entry name" value="Arg-tRNA-ligase"/>
</dbReference>
<dbReference type="SMART" id="SM00836">
    <property type="entry name" value="DALR_1"/>
    <property type="match status" value="1"/>
</dbReference>
<dbReference type="InterPro" id="IPR005148">
    <property type="entry name" value="Arg-tRNA-synth_N"/>
</dbReference>
<dbReference type="SUPFAM" id="SSF52374">
    <property type="entry name" value="Nucleotidylyl transferase"/>
    <property type="match status" value="1"/>
</dbReference>
<dbReference type="GO" id="GO:0006420">
    <property type="term" value="P:arginyl-tRNA aminoacylation"/>
    <property type="evidence" value="ECO:0007669"/>
    <property type="project" value="UniProtKB-UniRule"/>
</dbReference>
<dbReference type="InterPro" id="IPR036695">
    <property type="entry name" value="Arg-tRNA-synth_N_sf"/>
</dbReference>
<dbReference type="HAMAP" id="MF_00123">
    <property type="entry name" value="Arg_tRNA_synth"/>
    <property type="match status" value="1"/>
</dbReference>
<evidence type="ECO:0000256" key="2">
    <source>
        <dbReference type="ARBA" id="ARBA00005594"/>
    </source>
</evidence>
<evidence type="ECO:0000256" key="4">
    <source>
        <dbReference type="ARBA" id="ARBA00022598"/>
    </source>
</evidence>
<dbReference type="PROSITE" id="PS00178">
    <property type="entry name" value="AA_TRNA_LIGASE_I"/>
    <property type="match status" value="1"/>
</dbReference>
<dbReference type="PANTHER" id="PTHR11956">
    <property type="entry name" value="ARGINYL-TRNA SYNTHETASE"/>
    <property type="match status" value="1"/>
</dbReference>
<dbReference type="CDD" id="cd00671">
    <property type="entry name" value="ArgRS_core"/>
    <property type="match status" value="1"/>
</dbReference>
<reference evidence="15" key="1">
    <citation type="submission" date="2016-11" db="EMBL/GenBank/DDBJ databases">
        <title>Complete Genome Sequence of alachlor-degrading Sphingomonas sp. strain JJ-A5.</title>
        <authorList>
            <person name="Lee H."/>
            <person name="Ka J.-O."/>
        </authorList>
    </citation>
    <scope>NUCLEOTIDE SEQUENCE [LARGE SCALE GENOMIC DNA]</scope>
    <source>
        <strain evidence="15">JJ-A5</strain>
    </source>
</reference>
<proteinExistence type="inferred from homology"/>
<evidence type="ECO:0000256" key="7">
    <source>
        <dbReference type="ARBA" id="ARBA00022917"/>
    </source>
</evidence>
<organism evidence="14 15">
    <name type="scientific">Tardibacter chloracetimidivorans</name>
    <dbReference type="NCBI Taxonomy" id="1921510"/>
    <lineage>
        <taxon>Bacteria</taxon>
        <taxon>Pseudomonadati</taxon>
        <taxon>Pseudomonadota</taxon>
        <taxon>Alphaproteobacteria</taxon>
        <taxon>Sphingomonadales</taxon>
        <taxon>Sphingomonadaceae</taxon>
        <taxon>Tardibacter</taxon>
    </lineage>
</organism>
<feature type="short sequence motif" description="'HIGH' region" evidence="10">
    <location>
        <begin position="132"/>
        <end position="142"/>
    </location>
</feature>
<evidence type="ECO:0000256" key="3">
    <source>
        <dbReference type="ARBA" id="ARBA00022490"/>
    </source>
</evidence>
<dbReference type="InterPro" id="IPR035684">
    <property type="entry name" value="ArgRS_core"/>
</dbReference>
<dbReference type="NCBIfam" id="TIGR00456">
    <property type="entry name" value="argS"/>
    <property type="match status" value="1"/>
</dbReference>
<evidence type="ECO:0000313" key="14">
    <source>
        <dbReference type="EMBL" id="API59284.1"/>
    </source>
</evidence>
<keyword evidence="7 10" id="KW-0648">Protein biosynthesis</keyword>
<dbReference type="InterPro" id="IPR008909">
    <property type="entry name" value="DALR_anticod-bd"/>
</dbReference>
<comment type="catalytic activity">
    <reaction evidence="9 10">
        <text>tRNA(Arg) + L-arginine + ATP = L-arginyl-tRNA(Arg) + AMP + diphosphate</text>
        <dbReference type="Rhea" id="RHEA:20301"/>
        <dbReference type="Rhea" id="RHEA-COMP:9658"/>
        <dbReference type="Rhea" id="RHEA-COMP:9673"/>
        <dbReference type="ChEBI" id="CHEBI:30616"/>
        <dbReference type="ChEBI" id="CHEBI:32682"/>
        <dbReference type="ChEBI" id="CHEBI:33019"/>
        <dbReference type="ChEBI" id="CHEBI:78442"/>
        <dbReference type="ChEBI" id="CHEBI:78513"/>
        <dbReference type="ChEBI" id="CHEBI:456215"/>
        <dbReference type="EC" id="6.1.1.19"/>
    </reaction>
</comment>
<dbReference type="EMBL" id="CP018221">
    <property type="protein sequence ID" value="API59284.1"/>
    <property type="molecule type" value="Genomic_DNA"/>
</dbReference>
<comment type="similarity">
    <text evidence="2 10 11">Belongs to the class-I aminoacyl-tRNA synthetase family.</text>
</comment>
<comment type="subunit">
    <text evidence="10">Monomer.</text>
</comment>
<dbReference type="AlphaFoldDB" id="A0A1L3ZUG5"/>
<dbReference type="FunFam" id="1.10.730.10:FF:000008">
    <property type="entry name" value="Arginine--tRNA ligase"/>
    <property type="match status" value="1"/>
</dbReference>
<keyword evidence="3 10" id="KW-0963">Cytoplasm</keyword>
<evidence type="ECO:0000256" key="1">
    <source>
        <dbReference type="ARBA" id="ARBA00004496"/>
    </source>
</evidence>
<dbReference type="OrthoDB" id="9803211at2"/>
<protein>
    <recommendedName>
        <fullName evidence="10">Arginine--tRNA ligase</fullName>
        <ecNumber evidence="10">6.1.1.19</ecNumber>
    </recommendedName>
    <alternativeName>
        <fullName evidence="10">Arginyl-tRNA synthetase</fullName>
        <shortName evidence="10">ArgRS</shortName>
    </alternativeName>
</protein>
<gene>
    <name evidence="10" type="primary">argS</name>
    <name evidence="14" type="ORF">BSL82_08145</name>
</gene>
<dbReference type="GO" id="GO:0005524">
    <property type="term" value="F:ATP binding"/>
    <property type="evidence" value="ECO:0007669"/>
    <property type="project" value="UniProtKB-UniRule"/>
</dbReference>
<name>A0A1L3ZUG5_9SPHN</name>
<dbReference type="Pfam" id="PF03485">
    <property type="entry name" value="Arg_tRNA_synt_N"/>
    <property type="match status" value="1"/>
</dbReference>
<dbReference type="EC" id="6.1.1.19" evidence="10"/>
<keyword evidence="5 10" id="KW-0547">Nucleotide-binding</keyword>
<comment type="subcellular location">
    <subcellularLocation>
        <location evidence="1 10">Cytoplasm</location>
    </subcellularLocation>
</comment>
<evidence type="ECO:0000256" key="8">
    <source>
        <dbReference type="ARBA" id="ARBA00023146"/>
    </source>
</evidence>
<dbReference type="Gene3D" id="3.30.1360.70">
    <property type="entry name" value="Arginyl tRNA synthetase N-terminal domain"/>
    <property type="match status" value="1"/>
</dbReference>
<dbReference type="PRINTS" id="PR01038">
    <property type="entry name" value="TRNASYNTHARG"/>
</dbReference>
<evidence type="ECO:0000256" key="9">
    <source>
        <dbReference type="ARBA" id="ARBA00049339"/>
    </source>
</evidence>
<sequence length="576" mass="62533">MPTLFDTYRGHLLDILKTLEGEGALPAGLDFRNVAVEPPRDASHGDLATNAAMVLAKPAGQNPRALAGLIAPRLADLPEVAAAELAGPGFINIRLKPGAWLRELDAVLAGRADYGRASIGAGQRVNVEYVSANPTGPMHMGHCRGAVVGDALANVLAFAGYDVTREYYINDAGSQVDTLARSAHLRYREALGEDIGEIPEGYYPGEYLKPVGEALAAEFGDRYVGKPESEWLQLFKRKASGAMMDMIRTDLALLGISHDLYSSEAELQASGAIEAAVAQLRADGLVYEGVLEAPKGELPDDWEPVELTLFRSTRFGDDVDRPIRKSDGSWTYFGADLAYHFQKARNADQLIDIWGADHAGTVKRIQAAVAALTGGSVPLDVKLVQMVRLFRAGEPVKMSKRSGNFVTLADVVEEVGKDVVRFIMLTRRSDAQLDFDFAKVVEQSKDNPVFYVQYAHARTCSLKRKFAEAGFDAARAPDLSLLDEDEIALVKLIAQFPRVVEAAATHHEPHRIAFYLGDLAAAFHALWNRGNDDPARRFIIESEALSRARLALADAIGQVIRNGLGVMGVTAAEELN</sequence>
<feature type="domain" description="Arginyl tRNA synthetase N-terminal" evidence="13">
    <location>
        <begin position="6"/>
        <end position="95"/>
    </location>
</feature>